<protein>
    <submittedName>
        <fullName evidence="1">Uncharacterized protein</fullName>
    </submittedName>
</protein>
<gene>
    <name evidence="1" type="ORF">CDAR_220111</name>
</gene>
<dbReference type="EMBL" id="BPLQ01013093">
    <property type="protein sequence ID" value="GIY69737.1"/>
    <property type="molecule type" value="Genomic_DNA"/>
</dbReference>
<name>A0AAV4VHE9_9ARAC</name>
<accession>A0AAV4VHE9</accession>
<dbReference type="Proteomes" id="UP001054837">
    <property type="component" value="Unassembled WGS sequence"/>
</dbReference>
<organism evidence="1 2">
    <name type="scientific">Caerostris darwini</name>
    <dbReference type="NCBI Taxonomy" id="1538125"/>
    <lineage>
        <taxon>Eukaryota</taxon>
        <taxon>Metazoa</taxon>
        <taxon>Ecdysozoa</taxon>
        <taxon>Arthropoda</taxon>
        <taxon>Chelicerata</taxon>
        <taxon>Arachnida</taxon>
        <taxon>Araneae</taxon>
        <taxon>Araneomorphae</taxon>
        <taxon>Entelegynae</taxon>
        <taxon>Araneoidea</taxon>
        <taxon>Araneidae</taxon>
        <taxon>Caerostris</taxon>
    </lineage>
</organism>
<evidence type="ECO:0000313" key="1">
    <source>
        <dbReference type="EMBL" id="GIY69737.1"/>
    </source>
</evidence>
<dbReference type="AlphaFoldDB" id="A0AAV4VHE9"/>
<keyword evidence="2" id="KW-1185">Reference proteome</keyword>
<proteinExistence type="predicted"/>
<sequence>MTNRQSRENCCLFEKKGKGGGVQLSGPTSLPPRRQVRATRSANREEEGIFRGCSGFACRNRICIVRLIGIRNLQKCNGGYMVFLRKFLVNRLHKSMEIVFIAAITANESSAKNKYANDTLIVIFSLTFPQVDFATKLIWAVFLLGRHTPSLISHRTIKVKLKKATSIIEGQRRENTTLRICVSISNRSLRDSVTEVFEEQVEGTPCLHTNESLKYMGSQTPERMEGGNRALSDRRKYGGSVNVAFDRDCLIPFYIHPKLMNGN</sequence>
<comment type="caution">
    <text evidence="1">The sequence shown here is derived from an EMBL/GenBank/DDBJ whole genome shotgun (WGS) entry which is preliminary data.</text>
</comment>
<evidence type="ECO:0000313" key="2">
    <source>
        <dbReference type="Proteomes" id="UP001054837"/>
    </source>
</evidence>
<reference evidence="1 2" key="1">
    <citation type="submission" date="2021-06" db="EMBL/GenBank/DDBJ databases">
        <title>Caerostris darwini draft genome.</title>
        <authorList>
            <person name="Kono N."/>
            <person name="Arakawa K."/>
        </authorList>
    </citation>
    <scope>NUCLEOTIDE SEQUENCE [LARGE SCALE GENOMIC DNA]</scope>
</reference>